<accession>A0A1J4L216</accession>
<feature type="region of interest" description="Disordered" evidence="1">
    <location>
        <begin position="616"/>
        <end position="838"/>
    </location>
</feature>
<keyword evidence="3" id="KW-1185">Reference proteome</keyword>
<feature type="compositionally biased region" description="Low complexity" evidence="1">
    <location>
        <begin position="676"/>
        <end position="687"/>
    </location>
</feature>
<dbReference type="EMBL" id="MLAK01000167">
    <property type="protein sequence ID" value="OHT15933.1"/>
    <property type="molecule type" value="Genomic_DNA"/>
</dbReference>
<feature type="compositionally biased region" description="Polar residues" evidence="1">
    <location>
        <begin position="447"/>
        <end position="473"/>
    </location>
</feature>
<feature type="compositionally biased region" description="Polar residues" evidence="1">
    <location>
        <begin position="1"/>
        <end position="21"/>
    </location>
</feature>
<feature type="compositionally biased region" description="Polar residues" evidence="1">
    <location>
        <begin position="272"/>
        <end position="284"/>
    </location>
</feature>
<sequence>MSSRTRVSSGNNLHQRNSAAQNGYHRVHSSSRPNLSKAGQFESSTSSRKWAPTNKILPIIKRLSENIASLYLSKKTLNDLNDDIQNMQQLVSAENSRVQTLSRMTVAFWAIWNEFTVKLDSALNVDESPRVLAFVKEQLSNALQTIRQSHEQILALLLESKKPEPDQSLHNYVYQKFESVLQTESIEIIDNLTILLHDTKRIFTVLQKNQRLFFISKTDSNYVLRAVERSIKSLHSISSDDNLRDEIVSQFTLAQETLKKLIPESNIKKRSTSVPNEPPQSKTSPQRRRKNAQNDSSNQNIQNINQTISQTSPSGNKSAVSTKSKGKKHRLPVYDDPTPSEHIRTRQSVKPVKRAVTPPSIRLRPRQRGVRVSDNESRRGFDSRSIISERDGKISLANGKSRSDHNFSLLNIENGQKKKGAKAQEPPKERSQRWSLLKPSEKHATHSESQQNLQSQDLPTSSILTTTQQQPIQSKKKHHNLNNYNMTNSTNSNIISSNNLNDNLNHNNKNNNSSANNDKNNNNINYKGDCKNETTFPGLLCGNNDGSKNTVPSRLRVELPKINMAETLVHRKSNASNISPRFYSFASPEYDYNSSSSFDMSFPLNTIESYSSDSYNNFSQSLSPRISSSPRGTISNNNNTTEKISSRHSSQQSSQQSSPTKKKFPIPPPPKKETFTNNTSSNNANVVKTETRTHRSRNSNNSNNSTTATNITTNNTSSHNSPNVTTSHRSSNNNHNISKNSTNINNASSTRHSSSTVNTTSSTTTKTISNNTKTNSTVSTPATTNPTSSTTTSTASTANTKPVTEYEYYYYSSYDDEPPPKTQANQIKSLRTPPTHPK</sequence>
<feature type="region of interest" description="Disordered" evidence="1">
    <location>
        <begin position="396"/>
        <end position="525"/>
    </location>
</feature>
<feature type="compositionally biased region" description="Basic and acidic residues" evidence="1">
    <location>
        <begin position="371"/>
        <end position="384"/>
    </location>
</feature>
<feature type="compositionally biased region" description="Low complexity" evidence="1">
    <location>
        <begin position="647"/>
        <end position="659"/>
    </location>
</feature>
<dbReference type="GeneID" id="94832046"/>
<evidence type="ECO:0000256" key="1">
    <source>
        <dbReference type="SAM" id="MobiDB-lite"/>
    </source>
</evidence>
<reference evidence="2" key="1">
    <citation type="submission" date="2016-10" db="EMBL/GenBank/DDBJ databases">
        <authorList>
            <person name="Benchimol M."/>
            <person name="Almeida L.G."/>
            <person name="Vasconcelos A.T."/>
            <person name="Perreira-Neves A."/>
            <person name="Rosa I.A."/>
            <person name="Tasca T."/>
            <person name="Bogo M.R."/>
            <person name="de Souza W."/>
        </authorList>
    </citation>
    <scope>NUCLEOTIDE SEQUENCE [LARGE SCALE GENOMIC DNA]</scope>
    <source>
        <strain evidence="2">K</strain>
    </source>
</reference>
<name>A0A1J4L216_9EUKA</name>
<feature type="region of interest" description="Disordered" evidence="1">
    <location>
        <begin position="264"/>
        <end position="384"/>
    </location>
</feature>
<dbReference type="RefSeq" id="XP_068369069.1">
    <property type="nucleotide sequence ID" value="XM_068497342.1"/>
</dbReference>
<dbReference type="Proteomes" id="UP000179807">
    <property type="component" value="Unassembled WGS sequence"/>
</dbReference>
<feature type="compositionally biased region" description="Polar residues" evidence="1">
    <location>
        <begin position="632"/>
        <end position="643"/>
    </location>
</feature>
<organism evidence="2 3">
    <name type="scientific">Tritrichomonas foetus</name>
    <dbReference type="NCBI Taxonomy" id="1144522"/>
    <lineage>
        <taxon>Eukaryota</taxon>
        <taxon>Metamonada</taxon>
        <taxon>Parabasalia</taxon>
        <taxon>Tritrichomonadida</taxon>
        <taxon>Tritrichomonadidae</taxon>
        <taxon>Tritrichomonas</taxon>
    </lineage>
</organism>
<protein>
    <submittedName>
        <fullName evidence="2">Uncharacterized protein</fullName>
    </submittedName>
</protein>
<dbReference type="AlphaFoldDB" id="A0A1J4L216"/>
<dbReference type="VEuPathDB" id="TrichDB:TRFO_13597"/>
<feature type="compositionally biased region" description="Polar residues" evidence="1">
    <location>
        <begin position="313"/>
        <end position="323"/>
    </location>
</feature>
<evidence type="ECO:0000313" key="3">
    <source>
        <dbReference type="Proteomes" id="UP000179807"/>
    </source>
</evidence>
<gene>
    <name evidence="2" type="ORF">TRFO_13597</name>
</gene>
<evidence type="ECO:0000313" key="2">
    <source>
        <dbReference type="EMBL" id="OHT15933.1"/>
    </source>
</evidence>
<feature type="compositionally biased region" description="Low complexity" evidence="1">
    <location>
        <begin position="698"/>
        <end position="813"/>
    </location>
</feature>
<proteinExistence type="predicted"/>
<feature type="region of interest" description="Disordered" evidence="1">
    <location>
        <begin position="1"/>
        <end position="46"/>
    </location>
</feature>
<feature type="compositionally biased region" description="Low complexity" evidence="1">
    <location>
        <begin position="619"/>
        <end position="631"/>
    </location>
</feature>
<feature type="compositionally biased region" description="Low complexity" evidence="1">
    <location>
        <begin position="296"/>
        <end position="312"/>
    </location>
</feature>
<feature type="compositionally biased region" description="Low complexity" evidence="1">
    <location>
        <begin position="481"/>
        <end position="525"/>
    </location>
</feature>
<comment type="caution">
    <text evidence="2">The sequence shown here is derived from an EMBL/GenBank/DDBJ whole genome shotgun (WGS) entry which is preliminary data.</text>
</comment>